<keyword evidence="2" id="KW-1185">Reference proteome</keyword>
<sequence>MEKKIILFIAFAVLHLSIVLLNALGINSLTQKTLNKLYLTYCTLSGTDTKYGYFSPNISDDFDVVYTLYKREMVDRKFRLKMKNEECRQRLYTMYNYFYRIEESRDLMARSLAFGVLKNYPDCSKIKIELFLYQLPTTRQYQNKAKAYWELFYSTEFELN</sequence>
<dbReference type="AlphaFoldDB" id="A0A7K0G2W0"/>
<evidence type="ECO:0000313" key="2">
    <source>
        <dbReference type="Proteomes" id="UP000487757"/>
    </source>
</evidence>
<reference evidence="1 2" key="1">
    <citation type="submission" date="2019-11" db="EMBL/GenBank/DDBJ databases">
        <title>Pedobacter petrophilus genome.</title>
        <authorList>
            <person name="Feldbauer M.J."/>
            <person name="Newman J.D."/>
        </authorList>
    </citation>
    <scope>NUCLEOTIDE SEQUENCE [LARGE SCALE GENOMIC DNA]</scope>
    <source>
        <strain evidence="1 2">LMG 29686</strain>
    </source>
</reference>
<dbReference type="EMBL" id="WKKH01000038">
    <property type="protein sequence ID" value="MRX78031.1"/>
    <property type="molecule type" value="Genomic_DNA"/>
</dbReference>
<name>A0A7K0G2W0_9SPHI</name>
<comment type="caution">
    <text evidence="1">The sequence shown here is derived from an EMBL/GenBank/DDBJ whole genome shotgun (WGS) entry which is preliminary data.</text>
</comment>
<accession>A0A7K0G2W0</accession>
<dbReference type="OrthoDB" id="649654at2"/>
<dbReference type="RefSeq" id="WP_154282443.1">
    <property type="nucleotide sequence ID" value="NZ_JBHUJQ010000001.1"/>
</dbReference>
<organism evidence="1 2">
    <name type="scientific">Pedobacter petrophilus</name>
    <dbReference type="NCBI Taxonomy" id="1908241"/>
    <lineage>
        <taxon>Bacteria</taxon>
        <taxon>Pseudomonadati</taxon>
        <taxon>Bacteroidota</taxon>
        <taxon>Sphingobacteriia</taxon>
        <taxon>Sphingobacteriales</taxon>
        <taxon>Sphingobacteriaceae</taxon>
        <taxon>Pedobacter</taxon>
    </lineage>
</organism>
<dbReference type="Proteomes" id="UP000487757">
    <property type="component" value="Unassembled WGS sequence"/>
</dbReference>
<gene>
    <name evidence="1" type="ORF">GJU39_18280</name>
</gene>
<protein>
    <submittedName>
        <fullName evidence="1">Uncharacterized protein</fullName>
    </submittedName>
</protein>
<evidence type="ECO:0000313" key="1">
    <source>
        <dbReference type="EMBL" id="MRX78031.1"/>
    </source>
</evidence>
<proteinExistence type="predicted"/>